<dbReference type="Proteomes" id="UP001164250">
    <property type="component" value="Chromosome 15"/>
</dbReference>
<proteinExistence type="predicted"/>
<comment type="caution">
    <text evidence="1">The sequence shown here is derived from an EMBL/GenBank/DDBJ whole genome shotgun (WGS) entry which is preliminary data.</text>
</comment>
<sequence length="142" mass="16702">MVTQEVEKKSQDTVKVKVTGKTHVKTDKIIGRRECQLITFDLPYLAFHYNQKLLLYKGNEEFDAMVEKLKDGLKVVLEEFHQLPRKLGKDEDGVFRVEYDDEMEGVELSVRRSEEVEERVIKIKIKIHRLVALQASETHFKR</sequence>
<reference evidence="2" key="1">
    <citation type="journal article" date="2023" name="G3 (Bethesda)">
        <title>Genome assembly and association tests identify interacting loci associated with vigor, precocity, and sex in interspecific pistachio rootstocks.</title>
        <authorList>
            <person name="Palmer W."/>
            <person name="Jacygrad E."/>
            <person name="Sagayaradj S."/>
            <person name="Cavanaugh K."/>
            <person name="Han R."/>
            <person name="Bertier L."/>
            <person name="Beede B."/>
            <person name="Kafkas S."/>
            <person name="Golino D."/>
            <person name="Preece J."/>
            <person name="Michelmore R."/>
        </authorList>
    </citation>
    <scope>NUCLEOTIDE SEQUENCE [LARGE SCALE GENOMIC DNA]</scope>
</reference>
<accession>A0ACC0ZTQ2</accession>
<organism evidence="1 2">
    <name type="scientific">Pistacia atlantica</name>
    <dbReference type="NCBI Taxonomy" id="434234"/>
    <lineage>
        <taxon>Eukaryota</taxon>
        <taxon>Viridiplantae</taxon>
        <taxon>Streptophyta</taxon>
        <taxon>Embryophyta</taxon>
        <taxon>Tracheophyta</taxon>
        <taxon>Spermatophyta</taxon>
        <taxon>Magnoliopsida</taxon>
        <taxon>eudicotyledons</taxon>
        <taxon>Gunneridae</taxon>
        <taxon>Pentapetalae</taxon>
        <taxon>rosids</taxon>
        <taxon>malvids</taxon>
        <taxon>Sapindales</taxon>
        <taxon>Anacardiaceae</taxon>
        <taxon>Pistacia</taxon>
    </lineage>
</organism>
<name>A0ACC0ZTQ2_9ROSI</name>
<protein>
    <submittedName>
        <fullName evidence="1">Uncharacterized protein</fullName>
    </submittedName>
</protein>
<evidence type="ECO:0000313" key="1">
    <source>
        <dbReference type="EMBL" id="KAJ0076370.1"/>
    </source>
</evidence>
<keyword evidence="2" id="KW-1185">Reference proteome</keyword>
<dbReference type="EMBL" id="CM047910">
    <property type="protein sequence ID" value="KAJ0076370.1"/>
    <property type="molecule type" value="Genomic_DNA"/>
</dbReference>
<evidence type="ECO:0000313" key="2">
    <source>
        <dbReference type="Proteomes" id="UP001164250"/>
    </source>
</evidence>
<gene>
    <name evidence="1" type="ORF">Patl1_35020</name>
</gene>